<dbReference type="InterPro" id="IPR041577">
    <property type="entry name" value="RT_RNaseH_2"/>
</dbReference>
<dbReference type="Pfam" id="PF17919">
    <property type="entry name" value="RT_RNaseH_2"/>
    <property type="match status" value="1"/>
</dbReference>
<accession>A0AAD8XA80</accession>
<dbReference type="FunFam" id="3.30.70.270:FF:000026">
    <property type="entry name" value="Transposon Ty3-G Gag-Pol polyprotein"/>
    <property type="match status" value="1"/>
</dbReference>
<proteinExistence type="predicted"/>
<evidence type="ECO:0000259" key="2">
    <source>
        <dbReference type="Pfam" id="PF17919"/>
    </source>
</evidence>
<dbReference type="SUPFAM" id="SSF56672">
    <property type="entry name" value="DNA/RNA polymerases"/>
    <property type="match status" value="1"/>
</dbReference>
<dbReference type="AlphaFoldDB" id="A0AAD8XA80"/>
<sequence>MACFYPLLHSPPKFRAPPPVDKQDHPKDAEFLNVPISNYDEMHSIFSFGLATGKYAVGSSEPLGSAAANPAPEDAETQESDTVNLDAEKVADVPEKVTAGKRKRGAFSDDELVSFTNMIVAVKDVAHAIRDNKPTDMHPDLYNAVMDMLGFAEDDLMAALSHLVDHKAQGSSFVGMIEPHRVLWLRNYLGKYHSKLFLRSGDGKLHNHFTSSTKEKPGPLHNLLEEITGAPTAKPTRRNPPGKFPPEGEIDAIAIVIELDIISIITIIIISTIYTAISTAASRHRSYIEKTPFPAKMKEYSVITSVVNKSAKKPIEPEEQIKVEPVVAIVKDLVTENVEDGHIIFCEDASNIVSHPNKSMKASVPVLSVRIGDHCYYGLCDIGASISAIPYELYTEIMHEIGSCELEDIDVVIRLANRETISPIGIVRDVEVLCDCKKEKIVTKFAGESYEFNFSKFAKTPYKADLPNDDFRVEQCASIALAPSNPLQQHLENSESEVFREERDELDEIFLRQPILKHDLPVEDLGVTPPPKEDPVFDLKPLPDNLKYAYIDDKKTYPIIISAKLSDIEEERLLEILKKHRGAIGYTLDDLKGISPAICQHAINIEDGAKPVVEHQRRLIPKMKDVRCEETNLVLNWEKCHFMVNEGIVLGHKISEKGIEVDRAKVEAIEKMPYPRDVKGIRSILGHAGFYRRFIKDFSKISKPLTNLLQKDVPFVFDDDCKEAFETLKKALTTAPIVEPPDWNLPFEIMCDASDFAVGAVLDSE</sequence>
<feature type="region of interest" description="Disordered" evidence="1">
    <location>
        <begin position="63"/>
        <end position="82"/>
    </location>
</feature>
<feature type="domain" description="Reverse transcriptase/retrotransposon-derived protein RNase H-like" evidence="2">
    <location>
        <begin position="718"/>
        <end position="762"/>
    </location>
</feature>
<comment type="caution">
    <text evidence="3">The sequence shown here is derived from an EMBL/GenBank/DDBJ whole genome shotgun (WGS) entry which is preliminary data.</text>
</comment>
<dbReference type="InterPro" id="IPR043128">
    <property type="entry name" value="Rev_trsase/Diguanyl_cyclase"/>
</dbReference>
<evidence type="ECO:0000256" key="1">
    <source>
        <dbReference type="SAM" id="MobiDB-lite"/>
    </source>
</evidence>
<dbReference type="PANTHER" id="PTHR34072:SF57">
    <property type="entry name" value="RNA-DIRECTED DNA POLYMERASE"/>
    <property type="match status" value="1"/>
</dbReference>
<gene>
    <name evidence="3" type="ORF">QYE76_015881</name>
</gene>
<keyword evidence="4" id="KW-1185">Reference proteome</keyword>
<evidence type="ECO:0000313" key="4">
    <source>
        <dbReference type="Proteomes" id="UP001231189"/>
    </source>
</evidence>
<reference evidence="3" key="1">
    <citation type="submission" date="2023-07" db="EMBL/GenBank/DDBJ databases">
        <title>A chromosome-level genome assembly of Lolium multiflorum.</title>
        <authorList>
            <person name="Chen Y."/>
            <person name="Copetti D."/>
            <person name="Kolliker R."/>
            <person name="Studer B."/>
        </authorList>
    </citation>
    <scope>NUCLEOTIDE SEQUENCE</scope>
    <source>
        <strain evidence="3">02402/16</strain>
        <tissue evidence="3">Leaf</tissue>
    </source>
</reference>
<dbReference type="InterPro" id="IPR021109">
    <property type="entry name" value="Peptidase_aspartic_dom_sf"/>
</dbReference>
<dbReference type="EMBL" id="JAUUTY010000001">
    <property type="protein sequence ID" value="KAK1699184.1"/>
    <property type="molecule type" value="Genomic_DNA"/>
</dbReference>
<dbReference type="Gene3D" id="3.30.70.270">
    <property type="match status" value="2"/>
</dbReference>
<evidence type="ECO:0000313" key="3">
    <source>
        <dbReference type="EMBL" id="KAK1699184.1"/>
    </source>
</evidence>
<dbReference type="InterPro" id="IPR043502">
    <property type="entry name" value="DNA/RNA_pol_sf"/>
</dbReference>
<dbReference type="Proteomes" id="UP001231189">
    <property type="component" value="Unassembled WGS sequence"/>
</dbReference>
<name>A0AAD8XA80_LOLMU</name>
<organism evidence="3 4">
    <name type="scientific">Lolium multiflorum</name>
    <name type="common">Italian ryegrass</name>
    <name type="synonym">Lolium perenne subsp. multiflorum</name>
    <dbReference type="NCBI Taxonomy" id="4521"/>
    <lineage>
        <taxon>Eukaryota</taxon>
        <taxon>Viridiplantae</taxon>
        <taxon>Streptophyta</taxon>
        <taxon>Embryophyta</taxon>
        <taxon>Tracheophyta</taxon>
        <taxon>Spermatophyta</taxon>
        <taxon>Magnoliopsida</taxon>
        <taxon>Liliopsida</taxon>
        <taxon>Poales</taxon>
        <taxon>Poaceae</taxon>
        <taxon>BOP clade</taxon>
        <taxon>Pooideae</taxon>
        <taxon>Poodae</taxon>
        <taxon>Poeae</taxon>
        <taxon>Poeae Chloroplast Group 2 (Poeae type)</taxon>
        <taxon>Loliodinae</taxon>
        <taxon>Loliinae</taxon>
        <taxon>Lolium</taxon>
    </lineage>
</organism>
<dbReference type="Gene3D" id="2.40.70.10">
    <property type="entry name" value="Acid Proteases"/>
    <property type="match status" value="1"/>
</dbReference>
<dbReference type="PANTHER" id="PTHR34072">
    <property type="entry name" value="ENZYMATIC POLYPROTEIN-RELATED"/>
    <property type="match status" value="1"/>
</dbReference>
<protein>
    <recommendedName>
        <fullName evidence="2">Reverse transcriptase/retrotransposon-derived protein RNase H-like domain-containing protein</fullName>
    </recommendedName>
</protein>